<comment type="similarity">
    <text evidence="1">Belongs to the ABC transporter superfamily.</text>
</comment>
<dbReference type="SMART" id="SM00382">
    <property type="entry name" value="AAA"/>
    <property type="match status" value="1"/>
</dbReference>
<evidence type="ECO:0000256" key="3">
    <source>
        <dbReference type="ARBA" id="ARBA00022741"/>
    </source>
</evidence>
<proteinExistence type="inferred from homology"/>
<protein>
    <submittedName>
        <fullName evidence="7">ABC transporter ATP-binding protein</fullName>
    </submittedName>
</protein>
<evidence type="ECO:0000256" key="1">
    <source>
        <dbReference type="ARBA" id="ARBA00005417"/>
    </source>
</evidence>
<dbReference type="InterPro" id="IPR052156">
    <property type="entry name" value="BCAA_Transport_ATP-bd_LivF"/>
</dbReference>
<reference evidence="7 8" key="1">
    <citation type="submission" date="2019-03" db="EMBL/GenBank/DDBJ databases">
        <title>Draft genome sequences of novel Actinobacteria.</title>
        <authorList>
            <person name="Sahin N."/>
            <person name="Ay H."/>
            <person name="Saygin H."/>
        </authorList>
    </citation>
    <scope>NUCLEOTIDE SEQUENCE [LARGE SCALE GENOMIC DNA]</scope>
    <source>
        <strain evidence="7 8">5K138</strain>
    </source>
</reference>
<name>A0A4R5DK19_9ACTN</name>
<dbReference type="InterPro" id="IPR017871">
    <property type="entry name" value="ABC_transporter-like_CS"/>
</dbReference>
<dbReference type="PANTHER" id="PTHR43820:SF2">
    <property type="entry name" value="ABC TRANSPORTER ATP-BINDING PROTEIN"/>
    <property type="match status" value="1"/>
</dbReference>
<dbReference type="Gene3D" id="3.40.50.300">
    <property type="entry name" value="P-loop containing nucleotide triphosphate hydrolases"/>
    <property type="match status" value="1"/>
</dbReference>
<keyword evidence="3" id="KW-0547">Nucleotide-binding</keyword>
<dbReference type="OrthoDB" id="9776369at2"/>
<dbReference type="Proteomes" id="UP000294739">
    <property type="component" value="Unassembled WGS sequence"/>
</dbReference>
<dbReference type="GO" id="GO:0016887">
    <property type="term" value="F:ATP hydrolysis activity"/>
    <property type="evidence" value="ECO:0007669"/>
    <property type="project" value="InterPro"/>
</dbReference>
<keyword evidence="8" id="KW-1185">Reference proteome</keyword>
<dbReference type="GO" id="GO:0015658">
    <property type="term" value="F:branched-chain amino acid transmembrane transporter activity"/>
    <property type="evidence" value="ECO:0007669"/>
    <property type="project" value="TreeGrafter"/>
</dbReference>
<comment type="caution">
    <text evidence="7">The sequence shown here is derived from an EMBL/GenBank/DDBJ whole genome shotgun (WGS) entry which is preliminary data.</text>
</comment>
<accession>A0A4R5DK19</accession>
<evidence type="ECO:0000313" key="8">
    <source>
        <dbReference type="Proteomes" id="UP000294739"/>
    </source>
</evidence>
<keyword evidence="4 7" id="KW-0067">ATP-binding</keyword>
<keyword evidence="2" id="KW-0813">Transport</keyword>
<feature type="domain" description="ABC transporter" evidence="6">
    <location>
        <begin position="8"/>
        <end position="236"/>
    </location>
</feature>
<evidence type="ECO:0000259" key="6">
    <source>
        <dbReference type="PROSITE" id="PS50893"/>
    </source>
</evidence>
<evidence type="ECO:0000256" key="4">
    <source>
        <dbReference type="ARBA" id="ARBA00022840"/>
    </source>
</evidence>
<dbReference type="CDD" id="cd03224">
    <property type="entry name" value="ABC_TM1139_LivF_branched"/>
    <property type="match status" value="1"/>
</dbReference>
<dbReference type="PROSITE" id="PS00211">
    <property type="entry name" value="ABC_TRANSPORTER_1"/>
    <property type="match status" value="1"/>
</dbReference>
<organism evidence="7 8">
    <name type="scientific">Jiangella asiatica</name>
    <dbReference type="NCBI Taxonomy" id="2530372"/>
    <lineage>
        <taxon>Bacteria</taxon>
        <taxon>Bacillati</taxon>
        <taxon>Actinomycetota</taxon>
        <taxon>Actinomycetes</taxon>
        <taxon>Jiangellales</taxon>
        <taxon>Jiangellaceae</taxon>
        <taxon>Jiangella</taxon>
    </lineage>
</organism>
<dbReference type="InParanoid" id="A0A4R5DK19"/>
<dbReference type="RefSeq" id="WP_131891624.1">
    <property type="nucleotide sequence ID" value="NZ_SMKZ01000003.1"/>
</dbReference>
<dbReference type="Pfam" id="PF00005">
    <property type="entry name" value="ABC_tran"/>
    <property type="match status" value="1"/>
</dbReference>
<keyword evidence="5" id="KW-0029">Amino-acid transport</keyword>
<evidence type="ECO:0000313" key="7">
    <source>
        <dbReference type="EMBL" id="TDE14359.1"/>
    </source>
</evidence>
<evidence type="ECO:0000256" key="2">
    <source>
        <dbReference type="ARBA" id="ARBA00022448"/>
    </source>
</evidence>
<dbReference type="PROSITE" id="PS50893">
    <property type="entry name" value="ABC_TRANSPORTER_2"/>
    <property type="match status" value="1"/>
</dbReference>
<dbReference type="EMBL" id="SMKZ01000003">
    <property type="protein sequence ID" value="TDE14359.1"/>
    <property type="molecule type" value="Genomic_DNA"/>
</dbReference>
<dbReference type="GO" id="GO:0005524">
    <property type="term" value="F:ATP binding"/>
    <property type="evidence" value="ECO:0007669"/>
    <property type="project" value="UniProtKB-KW"/>
</dbReference>
<dbReference type="GO" id="GO:0015807">
    <property type="term" value="P:L-amino acid transport"/>
    <property type="evidence" value="ECO:0007669"/>
    <property type="project" value="TreeGrafter"/>
</dbReference>
<dbReference type="InterPro" id="IPR003593">
    <property type="entry name" value="AAA+_ATPase"/>
</dbReference>
<dbReference type="InterPro" id="IPR003439">
    <property type="entry name" value="ABC_transporter-like_ATP-bd"/>
</dbReference>
<evidence type="ECO:0000256" key="5">
    <source>
        <dbReference type="ARBA" id="ARBA00022970"/>
    </source>
</evidence>
<dbReference type="PANTHER" id="PTHR43820">
    <property type="entry name" value="HIGH-AFFINITY BRANCHED-CHAIN AMINO ACID TRANSPORT ATP-BINDING PROTEIN LIVF"/>
    <property type="match status" value="1"/>
</dbReference>
<gene>
    <name evidence="7" type="ORF">E1269_04175</name>
</gene>
<dbReference type="AlphaFoldDB" id="A0A4R5DK19"/>
<dbReference type="SUPFAM" id="SSF52540">
    <property type="entry name" value="P-loop containing nucleoside triphosphate hydrolases"/>
    <property type="match status" value="1"/>
</dbReference>
<sequence>MTDDQALLEVRDLRAGYGVSRVLDGVSFRVAHEAVAIVGRNGMGKSTLCDTLVGLLRASGGEVVLRGERIDGLAPERVANSGIAYVPQGRRLFPSLTVDEHLAMLARRTRGKRWTPDAVYELFPRLAERKKHGGADLSGGEQQMLAVGRALLLNAHVIVMDEPSEGLAPTIVDVLVDAVHHLVDQGVAVLVVEQNLRAAVRMAHRQLVMVSGRLEAEFAGDELLARPDLQHRYLGVGGHELEGEYR</sequence>
<dbReference type="InterPro" id="IPR027417">
    <property type="entry name" value="P-loop_NTPase"/>
</dbReference>